<proteinExistence type="predicted"/>
<protein>
    <recommendedName>
        <fullName evidence="4">Lipoprotein</fullName>
    </recommendedName>
</protein>
<evidence type="ECO:0000313" key="3">
    <source>
        <dbReference type="Proteomes" id="UP000662747"/>
    </source>
</evidence>
<sequence length="166" mass="17133">MNKKLLAALLMSTALLTSACGDDEKDEAENVDVEGCEHLQKGPGVAVTATTSGTAPSVSNDHRRYDISLADGTGGRTGSVSFAAAEATDYVFFTSADVPLVVRNSSGAVVAIEESTSSSAQCADIKGRHVVPLTVGTHTLTFGPTSTATVSLVIEEASHEGHDHEE</sequence>
<name>A0ABX7PAG2_9BACT</name>
<dbReference type="Proteomes" id="UP000662747">
    <property type="component" value="Chromosome"/>
</dbReference>
<organism evidence="2 3">
    <name type="scientific">Pyxidicoccus parkwayensis</name>
    <dbReference type="NCBI Taxonomy" id="2813578"/>
    <lineage>
        <taxon>Bacteria</taxon>
        <taxon>Pseudomonadati</taxon>
        <taxon>Myxococcota</taxon>
        <taxon>Myxococcia</taxon>
        <taxon>Myxococcales</taxon>
        <taxon>Cystobacterineae</taxon>
        <taxon>Myxococcaceae</taxon>
        <taxon>Pyxidicoccus</taxon>
    </lineage>
</organism>
<keyword evidence="1" id="KW-0732">Signal</keyword>
<evidence type="ECO:0000313" key="2">
    <source>
        <dbReference type="EMBL" id="QSQ27426.1"/>
    </source>
</evidence>
<accession>A0ABX7PAG2</accession>
<keyword evidence="3" id="KW-1185">Reference proteome</keyword>
<dbReference type="RefSeq" id="WP_206728947.1">
    <property type="nucleotide sequence ID" value="NZ_CP071090.1"/>
</dbReference>
<feature type="chain" id="PRO_5046719792" description="Lipoprotein" evidence="1">
    <location>
        <begin position="20"/>
        <end position="166"/>
    </location>
</feature>
<gene>
    <name evidence="2" type="ORF">JY651_22030</name>
</gene>
<feature type="signal peptide" evidence="1">
    <location>
        <begin position="1"/>
        <end position="19"/>
    </location>
</feature>
<evidence type="ECO:0000256" key="1">
    <source>
        <dbReference type="SAM" id="SignalP"/>
    </source>
</evidence>
<reference evidence="2 3" key="1">
    <citation type="submission" date="2021-02" db="EMBL/GenBank/DDBJ databases">
        <title>De Novo genome assembly of isolated myxobacteria.</title>
        <authorList>
            <person name="Stevens D.C."/>
        </authorList>
    </citation>
    <scope>NUCLEOTIDE SEQUENCE [LARGE SCALE GENOMIC DNA]</scope>
    <source>
        <strain evidence="3">SCPEA02</strain>
    </source>
</reference>
<dbReference type="EMBL" id="CP071090">
    <property type="protein sequence ID" value="QSQ27426.1"/>
    <property type="molecule type" value="Genomic_DNA"/>
</dbReference>
<dbReference type="PROSITE" id="PS51257">
    <property type="entry name" value="PROKAR_LIPOPROTEIN"/>
    <property type="match status" value="1"/>
</dbReference>
<evidence type="ECO:0008006" key="4">
    <source>
        <dbReference type="Google" id="ProtNLM"/>
    </source>
</evidence>